<organism evidence="4 5">
    <name type="scientific">Secundilactobacillus malefermentans</name>
    <dbReference type="NCBI Taxonomy" id="176292"/>
    <lineage>
        <taxon>Bacteria</taxon>
        <taxon>Bacillati</taxon>
        <taxon>Bacillota</taxon>
        <taxon>Bacilli</taxon>
        <taxon>Lactobacillales</taxon>
        <taxon>Lactobacillaceae</taxon>
        <taxon>Secundilactobacillus</taxon>
    </lineage>
</organism>
<dbReference type="CDD" id="cd04335">
    <property type="entry name" value="PrdX_deacylase"/>
    <property type="match status" value="1"/>
</dbReference>
<keyword evidence="5" id="KW-1185">Reference proteome</keyword>
<dbReference type="InterPro" id="IPR007214">
    <property type="entry name" value="YbaK/aa-tRNA-synth-assoc-dom"/>
</dbReference>
<dbReference type="GO" id="GO:0002161">
    <property type="term" value="F:aminoacyl-tRNA deacylase activity"/>
    <property type="evidence" value="ECO:0007669"/>
    <property type="project" value="InterPro"/>
</dbReference>
<dbReference type="AlphaFoldDB" id="A0A4R5NLI2"/>
<dbReference type="InterPro" id="IPR036754">
    <property type="entry name" value="YbaK/aa-tRNA-synt-asso_dom_sf"/>
</dbReference>
<feature type="domain" description="YbaK/aminoacyl-tRNA synthetase-associated" evidence="3">
    <location>
        <begin position="23"/>
        <end position="149"/>
    </location>
</feature>
<dbReference type="GO" id="GO:0006412">
    <property type="term" value="P:translation"/>
    <property type="evidence" value="ECO:0007669"/>
    <property type="project" value="UniProtKB-KW"/>
</dbReference>
<dbReference type="PANTHER" id="PTHR31423:SF3">
    <property type="entry name" value="PROLYL-TRNA SYNTHETASE ASSOCIATED DOMAIN-CONTAINING PROTEIN 1-RELATED"/>
    <property type="match status" value="1"/>
</dbReference>
<dbReference type="EMBL" id="PUFO01000066">
    <property type="protein sequence ID" value="TDG75418.1"/>
    <property type="molecule type" value="Genomic_DNA"/>
</dbReference>
<accession>A0A4R5NLI2</accession>
<reference evidence="4 5" key="1">
    <citation type="journal article" date="2019" name="Appl. Microbiol. Biotechnol.">
        <title>Uncovering carbohydrate metabolism through a genotype-phenotype association study of 56 lactic acid bacteria genomes.</title>
        <authorList>
            <person name="Buron-Moles G."/>
            <person name="Chailyan A."/>
            <person name="Dolejs I."/>
            <person name="Forster J."/>
            <person name="Miks M.H."/>
        </authorList>
    </citation>
    <scope>NUCLEOTIDE SEQUENCE [LARGE SCALE GENOMIC DNA]</scope>
    <source>
        <strain evidence="4 5">ATCC 49373</strain>
    </source>
</reference>
<keyword evidence="2" id="KW-0648">Protein biosynthesis</keyword>
<evidence type="ECO:0000313" key="5">
    <source>
        <dbReference type="Proteomes" id="UP000294854"/>
    </source>
</evidence>
<gene>
    <name evidence="4" type="ORF">C5L31_000292</name>
</gene>
<name>A0A4R5NLI2_9LACO</name>
<dbReference type="OrthoDB" id="9798587at2"/>
<evidence type="ECO:0000256" key="1">
    <source>
        <dbReference type="ARBA" id="ARBA00010201"/>
    </source>
</evidence>
<comment type="similarity">
    <text evidence="1">Belongs to the PRORSD1 family.</text>
</comment>
<dbReference type="RefSeq" id="WP_010620182.1">
    <property type="nucleotide sequence ID" value="NZ_CP042371.1"/>
</dbReference>
<evidence type="ECO:0000259" key="3">
    <source>
        <dbReference type="Pfam" id="PF04073"/>
    </source>
</evidence>
<sequence length="163" mass="18869">MTQFEQVKQTLKNLDISYQMVDHPAVFTTDEADQYIVGIEGVRTKSMFMTNKKKTAFYLLIMDDAKRLNFHEFEELTGAKRVKMASPESLQEKLGLAPGMVSIFGLINNQERDVQVFFDRDIIEEDRMSFHPNVNTHTIFVATSDVFKFIHAMNFDYKVLALD</sequence>
<dbReference type="SUPFAM" id="SSF55826">
    <property type="entry name" value="YbaK/ProRS associated domain"/>
    <property type="match status" value="1"/>
</dbReference>
<dbReference type="Pfam" id="PF04073">
    <property type="entry name" value="tRNA_edit"/>
    <property type="match status" value="1"/>
</dbReference>
<evidence type="ECO:0000256" key="2">
    <source>
        <dbReference type="ARBA" id="ARBA00022917"/>
    </source>
</evidence>
<dbReference type="Proteomes" id="UP000294854">
    <property type="component" value="Unassembled WGS sequence"/>
</dbReference>
<evidence type="ECO:0000313" key="4">
    <source>
        <dbReference type="EMBL" id="TDG75418.1"/>
    </source>
</evidence>
<protein>
    <recommendedName>
        <fullName evidence="3">YbaK/aminoacyl-tRNA synthetase-associated domain-containing protein</fullName>
    </recommendedName>
</protein>
<proteinExistence type="inferred from homology"/>
<comment type="caution">
    <text evidence="4">The sequence shown here is derived from an EMBL/GenBank/DDBJ whole genome shotgun (WGS) entry which is preliminary data.</text>
</comment>
<dbReference type="PANTHER" id="PTHR31423">
    <property type="entry name" value="YBAK DOMAIN-CONTAINING PROTEIN"/>
    <property type="match status" value="1"/>
</dbReference>
<dbReference type="InterPro" id="IPR040285">
    <property type="entry name" value="ProX/PRXD1"/>
</dbReference>
<dbReference type="Gene3D" id="3.90.960.10">
    <property type="entry name" value="YbaK/aminoacyl-tRNA synthetase-associated domain"/>
    <property type="match status" value="1"/>
</dbReference>
<dbReference type="STRING" id="1122149.FD44_GL001450"/>